<dbReference type="Pfam" id="PF00059">
    <property type="entry name" value="Lectin_C"/>
    <property type="match status" value="1"/>
</dbReference>
<organism evidence="2">
    <name type="scientific">Ruditapes philippinarum</name>
    <name type="common">Japanese carpet shell</name>
    <name type="synonym">Venerupis philippinarum</name>
    <dbReference type="NCBI Taxonomy" id="129788"/>
    <lineage>
        <taxon>Eukaryota</taxon>
        <taxon>Metazoa</taxon>
        <taxon>Spiralia</taxon>
        <taxon>Lophotrochozoa</taxon>
        <taxon>Mollusca</taxon>
        <taxon>Bivalvia</taxon>
        <taxon>Autobranchia</taxon>
        <taxon>Heteroconchia</taxon>
        <taxon>Euheterodonta</taxon>
        <taxon>Imparidentia</taxon>
        <taxon>Neoheterodontei</taxon>
        <taxon>Venerida</taxon>
        <taxon>Veneroidea</taxon>
        <taxon>Veneridae</taxon>
        <taxon>Ruditapes</taxon>
    </lineage>
</organism>
<dbReference type="InterPro" id="IPR016186">
    <property type="entry name" value="C-type_lectin-like/link_sf"/>
</dbReference>
<accession>A0A3G2CK87</accession>
<dbReference type="InterPro" id="IPR001304">
    <property type="entry name" value="C-type_lectin-like"/>
</dbReference>
<keyword evidence="2" id="KW-0675">Receptor</keyword>
<dbReference type="PANTHER" id="PTHR22801:SF63">
    <property type="entry name" value="C-TYPE LECTIN DOMAIN-CONTAINING PROTEIN"/>
    <property type="match status" value="1"/>
</dbReference>
<keyword evidence="2" id="KW-0430">Lectin</keyword>
<name>A0A3G2CK87_RUDPH</name>
<dbReference type="PANTHER" id="PTHR22801">
    <property type="entry name" value="LITHOSTATHINE"/>
    <property type="match status" value="1"/>
</dbReference>
<dbReference type="InterPro" id="IPR016187">
    <property type="entry name" value="CTDL_fold"/>
</dbReference>
<proteinExistence type="evidence at transcript level"/>
<dbReference type="EMBL" id="MG872329">
    <property type="protein sequence ID" value="AYM55822.1"/>
    <property type="molecule type" value="mRNA"/>
</dbReference>
<dbReference type="GO" id="GO:0030246">
    <property type="term" value="F:carbohydrate binding"/>
    <property type="evidence" value="ECO:0007669"/>
    <property type="project" value="UniProtKB-KW"/>
</dbReference>
<dbReference type="AlphaFoldDB" id="A0A3G2CK87"/>
<dbReference type="SUPFAM" id="SSF56436">
    <property type="entry name" value="C-type lectin-like"/>
    <property type="match status" value="1"/>
</dbReference>
<dbReference type="Gene3D" id="3.10.100.10">
    <property type="entry name" value="Mannose-Binding Protein A, subunit A"/>
    <property type="match status" value="1"/>
</dbReference>
<feature type="domain" description="C-type lectin" evidence="1">
    <location>
        <begin position="7"/>
        <end position="72"/>
    </location>
</feature>
<evidence type="ECO:0000313" key="2">
    <source>
        <dbReference type="EMBL" id="AYM55822.1"/>
    </source>
</evidence>
<dbReference type="InterPro" id="IPR050801">
    <property type="entry name" value="Ca-Dep_Lectins_ImmuneDev"/>
</dbReference>
<dbReference type="SMR" id="A0A3G2CK87"/>
<protein>
    <submittedName>
        <fullName evidence="2">C type lectin receptor c</fullName>
    </submittedName>
</protein>
<evidence type="ECO:0000259" key="1">
    <source>
        <dbReference type="PROSITE" id="PS50041"/>
    </source>
</evidence>
<dbReference type="PROSITE" id="PS50041">
    <property type="entry name" value="C_TYPE_LECTIN_2"/>
    <property type="match status" value="1"/>
</dbReference>
<reference evidence="2" key="1">
    <citation type="submission" date="2018-01" db="EMBL/GenBank/DDBJ databases">
        <authorList>
            <person name="Han Y."/>
            <person name="Zhao J."/>
            <person name="Yang D."/>
        </authorList>
    </citation>
    <scope>NUCLEOTIDE SEQUENCE</scope>
</reference>
<sequence length="81" mass="9213">MHGAHRWMGLNDLQNEGTWVWIGSSTPTTFTDWFPGQPNSNTGEEDCVIFTNYNGYQWYDVSCDSKYEPICEIPSSDDIVG</sequence>